<evidence type="ECO:0000313" key="2">
    <source>
        <dbReference type="Proteomes" id="UP000887565"/>
    </source>
</evidence>
<dbReference type="AlphaFoldDB" id="A0A915L9N9"/>
<reference evidence="3" key="1">
    <citation type="submission" date="2022-11" db="UniProtKB">
        <authorList>
            <consortium name="WormBaseParasite"/>
        </authorList>
    </citation>
    <scope>IDENTIFICATION</scope>
</reference>
<name>A0A915L9N9_ROMCU</name>
<evidence type="ECO:0000256" key="1">
    <source>
        <dbReference type="SAM" id="MobiDB-lite"/>
    </source>
</evidence>
<feature type="region of interest" description="Disordered" evidence="1">
    <location>
        <begin position="1"/>
        <end position="49"/>
    </location>
</feature>
<keyword evidence="2" id="KW-1185">Reference proteome</keyword>
<accession>A0A915L9N9</accession>
<organism evidence="2 3">
    <name type="scientific">Romanomermis culicivorax</name>
    <name type="common">Nematode worm</name>
    <dbReference type="NCBI Taxonomy" id="13658"/>
    <lineage>
        <taxon>Eukaryota</taxon>
        <taxon>Metazoa</taxon>
        <taxon>Ecdysozoa</taxon>
        <taxon>Nematoda</taxon>
        <taxon>Enoplea</taxon>
        <taxon>Dorylaimia</taxon>
        <taxon>Mermithida</taxon>
        <taxon>Mermithoidea</taxon>
        <taxon>Mermithidae</taxon>
        <taxon>Romanomermis</taxon>
    </lineage>
</organism>
<protein>
    <submittedName>
        <fullName evidence="3">Uncharacterized protein</fullName>
    </submittedName>
</protein>
<dbReference type="WBParaSite" id="nRc.2.0.1.t47845-RA">
    <property type="protein sequence ID" value="nRc.2.0.1.t47845-RA"/>
    <property type="gene ID" value="nRc.2.0.1.g47845"/>
</dbReference>
<sequence length="206" mass="22592">MYTGSGDGAPTVGGYGRGRIPQKSFSDSSSKPSPISNFAQTRPANPDTFYDSRNRGFFCSNDTSTFMCGRGKGRGREPNRFVSSPASGFYNNLNRDDNWSRNVSNSGVNKGRGKNRGDSFTSRNDIDTNVDYNSNAVPSKFAEKENWNTVDVNKDNLSGFGCGFACASDDDPKPQAKKGLPPITKNFYVEHTSITAITEDKIDEFR</sequence>
<proteinExistence type="predicted"/>
<feature type="compositionally biased region" description="Gly residues" evidence="1">
    <location>
        <begin position="1"/>
        <end position="17"/>
    </location>
</feature>
<dbReference type="Proteomes" id="UP000887565">
    <property type="component" value="Unplaced"/>
</dbReference>
<feature type="compositionally biased region" description="Low complexity" evidence="1">
    <location>
        <begin position="23"/>
        <end position="36"/>
    </location>
</feature>
<evidence type="ECO:0000313" key="3">
    <source>
        <dbReference type="WBParaSite" id="nRc.2.0.1.t47845-RA"/>
    </source>
</evidence>
<feature type="region of interest" description="Disordered" evidence="1">
    <location>
        <begin position="101"/>
        <end position="124"/>
    </location>
</feature>